<protein>
    <submittedName>
        <fullName evidence="1">Uncharacterized protein</fullName>
    </submittedName>
</protein>
<sequence length="102" mass="11181">MFSGDQGRVWEVSPNQPFLHEVRDRDGKEVSFSTRERPKLIFTDGRPTHLVTGVSPLVNCAPTPRVDCKTAPGGWWTFTLIQPLGAAAPSTESDITTTEAVI</sequence>
<proteinExistence type="predicted"/>
<accession>A0A0G4F1J7</accession>
<dbReference type="EMBL" id="CDMZ01000051">
    <property type="protein sequence ID" value="CEM05461.1"/>
    <property type="molecule type" value="Genomic_DNA"/>
</dbReference>
<evidence type="ECO:0000313" key="1">
    <source>
        <dbReference type="EMBL" id="CEM05461.1"/>
    </source>
</evidence>
<dbReference type="VEuPathDB" id="CryptoDB:Cvel_14628"/>
<name>A0A0G4F1J7_9ALVE</name>
<reference evidence="1" key="1">
    <citation type="submission" date="2014-11" db="EMBL/GenBank/DDBJ databases">
        <authorList>
            <person name="Otto D Thomas"/>
            <person name="Naeem Raeece"/>
        </authorList>
    </citation>
    <scope>NUCLEOTIDE SEQUENCE</scope>
</reference>
<gene>
    <name evidence="1" type="ORF">Cvel_14628</name>
</gene>
<dbReference type="AlphaFoldDB" id="A0A0G4F1J7"/>
<organism evidence="1">
    <name type="scientific">Chromera velia CCMP2878</name>
    <dbReference type="NCBI Taxonomy" id="1169474"/>
    <lineage>
        <taxon>Eukaryota</taxon>
        <taxon>Sar</taxon>
        <taxon>Alveolata</taxon>
        <taxon>Colpodellida</taxon>
        <taxon>Chromeraceae</taxon>
        <taxon>Chromera</taxon>
    </lineage>
</organism>